<dbReference type="Proteomes" id="UP000054538">
    <property type="component" value="Unassembled WGS sequence"/>
</dbReference>
<dbReference type="OrthoDB" id="2667907at2759"/>
<evidence type="ECO:0000313" key="2">
    <source>
        <dbReference type="Proteomes" id="UP000054538"/>
    </source>
</evidence>
<accession>A0A0D0D6Z4</accession>
<dbReference type="InParanoid" id="A0A0D0D6Z4"/>
<evidence type="ECO:0000313" key="1">
    <source>
        <dbReference type="EMBL" id="KIK79426.1"/>
    </source>
</evidence>
<dbReference type="SUPFAM" id="SSF56672">
    <property type="entry name" value="DNA/RNA polymerases"/>
    <property type="match status" value="1"/>
</dbReference>
<reference evidence="1 2" key="1">
    <citation type="submission" date="2014-04" db="EMBL/GenBank/DDBJ databases">
        <authorList>
            <consortium name="DOE Joint Genome Institute"/>
            <person name="Kuo A."/>
            <person name="Kohler A."/>
            <person name="Jargeat P."/>
            <person name="Nagy L.G."/>
            <person name="Floudas D."/>
            <person name="Copeland A."/>
            <person name="Barry K.W."/>
            <person name="Cichocki N."/>
            <person name="Veneault-Fourrey C."/>
            <person name="LaButti K."/>
            <person name="Lindquist E.A."/>
            <person name="Lipzen A."/>
            <person name="Lundell T."/>
            <person name="Morin E."/>
            <person name="Murat C."/>
            <person name="Sun H."/>
            <person name="Tunlid A."/>
            <person name="Henrissat B."/>
            <person name="Grigoriev I.V."/>
            <person name="Hibbett D.S."/>
            <person name="Martin F."/>
            <person name="Nordberg H.P."/>
            <person name="Cantor M.N."/>
            <person name="Hua S.X."/>
        </authorList>
    </citation>
    <scope>NUCLEOTIDE SEQUENCE [LARGE SCALE GENOMIC DNA]</scope>
    <source>
        <strain evidence="1 2">Ve08.2h10</strain>
    </source>
</reference>
<reference evidence="2" key="2">
    <citation type="submission" date="2015-01" db="EMBL/GenBank/DDBJ databases">
        <title>Evolutionary Origins and Diversification of the Mycorrhizal Mutualists.</title>
        <authorList>
            <consortium name="DOE Joint Genome Institute"/>
            <consortium name="Mycorrhizal Genomics Consortium"/>
            <person name="Kohler A."/>
            <person name="Kuo A."/>
            <person name="Nagy L.G."/>
            <person name="Floudas D."/>
            <person name="Copeland A."/>
            <person name="Barry K.W."/>
            <person name="Cichocki N."/>
            <person name="Veneault-Fourrey C."/>
            <person name="LaButti K."/>
            <person name="Lindquist E.A."/>
            <person name="Lipzen A."/>
            <person name="Lundell T."/>
            <person name="Morin E."/>
            <person name="Murat C."/>
            <person name="Riley R."/>
            <person name="Ohm R."/>
            <person name="Sun H."/>
            <person name="Tunlid A."/>
            <person name="Henrissat B."/>
            <person name="Grigoriev I.V."/>
            <person name="Hibbett D.S."/>
            <person name="Martin F."/>
        </authorList>
    </citation>
    <scope>NUCLEOTIDE SEQUENCE [LARGE SCALE GENOMIC DNA]</scope>
    <source>
        <strain evidence="2">Ve08.2h10</strain>
    </source>
</reference>
<keyword evidence="2" id="KW-1185">Reference proteome</keyword>
<sequence length="156" mass="17454">MPFMDDVPMKLEWTRYQAADGSYKMIPENLGICCFIWNHCIVINHILQCLQNVGATISMKKFILAAPDMTIIGHKCTLEGAKDVGLAGTSNVTQVHGFLGVCRVVCIFIKYFTKIASLLVNITWKGVLFIWDDTHQIAMEHLKDKIAKSHTPSDGL</sequence>
<name>A0A0D0D6Z4_9AGAM</name>
<dbReference type="STRING" id="930991.A0A0D0D6Z4"/>
<dbReference type="EMBL" id="KN826285">
    <property type="protein sequence ID" value="KIK79426.1"/>
    <property type="molecule type" value="Genomic_DNA"/>
</dbReference>
<dbReference type="InterPro" id="IPR043128">
    <property type="entry name" value="Rev_trsase/Diguanyl_cyclase"/>
</dbReference>
<gene>
    <name evidence="1" type="ORF">PAXRUDRAFT_161327</name>
</gene>
<proteinExistence type="predicted"/>
<organism evidence="1 2">
    <name type="scientific">Paxillus rubicundulus Ve08.2h10</name>
    <dbReference type="NCBI Taxonomy" id="930991"/>
    <lineage>
        <taxon>Eukaryota</taxon>
        <taxon>Fungi</taxon>
        <taxon>Dikarya</taxon>
        <taxon>Basidiomycota</taxon>
        <taxon>Agaricomycotina</taxon>
        <taxon>Agaricomycetes</taxon>
        <taxon>Agaricomycetidae</taxon>
        <taxon>Boletales</taxon>
        <taxon>Paxilineae</taxon>
        <taxon>Paxillaceae</taxon>
        <taxon>Paxillus</taxon>
    </lineage>
</organism>
<protein>
    <submittedName>
        <fullName evidence="1">Uncharacterized protein</fullName>
    </submittedName>
</protein>
<dbReference type="Gene3D" id="3.30.70.270">
    <property type="match status" value="1"/>
</dbReference>
<dbReference type="InterPro" id="IPR043502">
    <property type="entry name" value="DNA/RNA_pol_sf"/>
</dbReference>
<dbReference type="AlphaFoldDB" id="A0A0D0D6Z4"/>
<dbReference type="HOGENOM" id="CLU_142394_0_0_1"/>